<dbReference type="RefSeq" id="WP_169415009.1">
    <property type="nucleotide sequence ID" value="NZ_JAAXKZ010000104.1"/>
</dbReference>
<dbReference type="PANTHER" id="PTHR11941">
    <property type="entry name" value="ENOYL-COA HYDRATASE-RELATED"/>
    <property type="match status" value="1"/>
</dbReference>
<dbReference type="PANTHER" id="PTHR11941:SF54">
    <property type="entry name" value="ENOYL-COA HYDRATASE, MITOCHONDRIAL"/>
    <property type="match status" value="1"/>
</dbReference>
<dbReference type="AlphaFoldDB" id="A0A848DP70"/>
<organism evidence="1 2">
    <name type="scientific">Pseudonocardia bannensis</name>
    <dbReference type="NCBI Taxonomy" id="630973"/>
    <lineage>
        <taxon>Bacteria</taxon>
        <taxon>Bacillati</taxon>
        <taxon>Actinomycetota</taxon>
        <taxon>Actinomycetes</taxon>
        <taxon>Pseudonocardiales</taxon>
        <taxon>Pseudonocardiaceae</taxon>
        <taxon>Pseudonocardia</taxon>
    </lineage>
</organism>
<protein>
    <submittedName>
        <fullName evidence="1">Enoyl-CoA hydratase</fullName>
        <ecNumber evidence="1">4.2.1.17</ecNumber>
    </submittedName>
</protein>
<proteinExistence type="predicted"/>
<evidence type="ECO:0000313" key="1">
    <source>
        <dbReference type="EMBL" id="NMH94325.1"/>
    </source>
</evidence>
<dbReference type="Proteomes" id="UP000586918">
    <property type="component" value="Unassembled WGS sequence"/>
</dbReference>
<reference evidence="1 2" key="1">
    <citation type="submission" date="2020-04" db="EMBL/GenBank/DDBJ databases">
        <authorList>
            <person name="Klaysubun C."/>
            <person name="Duangmal K."/>
            <person name="Lipun K."/>
        </authorList>
    </citation>
    <scope>NUCLEOTIDE SEQUENCE [LARGE SCALE GENOMIC DNA]</scope>
    <source>
        <strain evidence="1 2">DSM 45300</strain>
    </source>
</reference>
<dbReference type="Pfam" id="PF00378">
    <property type="entry name" value="ECH_1"/>
    <property type="match status" value="1"/>
</dbReference>
<dbReference type="GO" id="GO:0004300">
    <property type="term" value="F:enoyl-CoA hydratase activity"/>
    <property type="evidence" value="ECO:0007669"/>
    <property type="project" value="UniProtKB-EC"/>
</dbReference>
<sequence length="251" mass="26878">MSGVVVQQRGSTLLVTLDRPETLNALTLDDIAALHSAMDLAPDVRAVVFAGVGERAFSTGMNVDEFLSFDVDGARAFIAQLRDLLRRVRTAPVATICAVDGYCLGAAFELALACDLRVVTTRAVFGLPEIKVGIPSVVDAALLQQYVGLSLAKEMILTGENFPVQRLTESGLCNEIVMPAGLDPAVHTMLDRVTGHTPTVVAAQKRLFEVWQNTTLTDGADRSVEEFARVFAAAETRAHLAHYRAALGGGR</sequence>
<keyword evidence="2" id="KW-1185">Reference proteome</keyword>
<dbReference type="CDD" id="cd06558">
    <property type="entry name" value="crotonase-like"/>
    <property type="match status" value="1"/>
</dbReference>
<dbReference type="SUPFAM" id="SSF52096">
    <property type="entry name" value="ClpP/crotonase"/>
    <property type="match status" value="1"/>
</dbReference>
<dbReference type="EC" id="4.2.1.17" evidence="1"/>
<dbReference type="InterPro" id="IPR001753">
    <property type="entry name" value="Enoyl-CoA_hydra/iso"/>
</dbReference>
<gene>
    <name evidence="1" type="ORF">HF519_22645</name>
</gene>
<comment type="caution">
    <text evidence="1">The sequence shown here is derived from an EMBL/GenBank/DDBJ whole genome shotgun (WGS) entry which is preliminary data.</text>
</comment>
<name>A0A848DP70_9PSEU</name>
<dbReference type="Gene3D" id="3.90.226.10">
    <property type="entry name" value="2-enoyl-CoA Hydratase, Chain A, domain 1"/>
    <property type="match status" value="1"/>
</dbReference>
<dbReference type="GO" id="GO:0006635">
    <property type="term" value="P:fatty acid beta-oxidation"/>
    <property type="evidence" value="ECO:0007669"/>
    <property type="project" value="TreeGrafter"/>
</dbReference>
<evidence type="ECO:0000313" key="2">
    <source>
        <dbReference type="Proteomes" id="UP000586918"/>
    </source>
</evidence>
<dbReference type="EMBL" id="JAAXKZ010000104">
    <property type="protein sequence ID" value="NMH94325.1"/>
    <property type="molecule type" value="Genomic_DNA"/>
</dbReference>
<dbReference type="InterPro" id="IPR029045">
    <property type="entry name" value="ClpP/crotonase-like_dom_sf"/>
</dbReference>
<keyword evidence="1" id="KW-0456">Lyase</keyword>
<accession>A0A848DP70</accession>